<keyword evidence="2" id="KW-1185">Reference proteome</keyword>
<sequence>MVLLLTSFLQLQASGHHYINLKKNIMKKLSKEQLKNINGAACPGGCPYPAGTTFGPPGSGATRSCQQYNAMSDCCKGQYIVHMGCVGLIVN</sequence>
<accession>A0A1I4WNX2</accession>
<reference evidence="2" key="1">
    <citation type="submission" date="2016-10" db="EMBL/GenBank/DDBJ databases">
        <authorList>
            <person name="Varghese N."/>
            <person name="Submissions S."/>
        </authorList>
    </citation>
    <scope>NUCLEOTIDE SEQUENCE [LARGE SCALE GENOMIC DNA]</scope>
    <source>
        <strain evidence="2">DSM 25575</strain>
    </source>
</reference>
<evidence type="ECO:0000313" key="2">
    <source>
        <dbReference type="Proteomes" id="UP000198769"/>
    </source>
</evidence>
<dbReference type="Proteomes" id="UP000198769">
    <property type="component" value="Unassembled WGS sequence"/>
</dbReference>
<evidence type="ECO:0000313" key="1">
    <source>
        <dbReference type="EMBL" id="SFN15488.1"/>
    </source>
</evidence>
<dbReference type="InterPro" id="IPR058074">
    <property type="entry name" value="Bacteriocin-like"/>
</dbReference>
<proteinExistence type="predicted"/>
<dbReference type="EMBL" id="FOVD01000001">
    <property type="protein sequence ID" value="SFN15488.1"/>
    <property type="molecule type" value="Genomic_DNA"/>
</dbReference>
<name>A0A1I4WNX2_CHROL</name>
<gene>
    <name evidence="1" type="ORF">SAMN05421594_1415</name>
</gene>
<organism evidence="1 2">
    <name type="scientific">Chryseobacterium oleae</name>
    <dbReference type="NCBI Taxonomy" id="491207"/>
    <lineage>
        <taxon>Bacteria</taxon>
        <taxon>Pseudomonadati</taxon>
        <taxon>Bacteroidota</taxon>
        <taxon>Flavobacteriia</taxon>
        <taxon>Flavobacteriales</taxon>
        <taxon>Weeksellaceae</taxon>
        <taxon>Chryseobacterium group</taxon>
        <taxon>Chryseobacterium</taxon>
    </lineage>
</organism>
<dbReference type="AlphaFoldDB" id="A0A1I4WNX2"/>
<dbReference type="NCBIfam" id="NF047798">
    <property type="entry name" value="leader_Chryseo"/>
    <property type="match status" value="1"/>
</dbReference>
<protein>
    <submittedName>
        <fullName evidence="1">Uncharacterized protein</fullName>
    </submittedName>
</protein>